<organism evidence="1 2">
    <name type="scientific">Actinomadura yumaensis</name>
    <dbReference type="NCBI Taxonomy" id="111807"/>
    <lineage>
        <taxon>Bacteria</taxon>
        <taxon>Bacillati</taxon>
        <taxon>Actinomycetota</taxon>
        <taxon>Actinomycetes</taxon>
        <taxon>Streptosporangiales</taxon>
        <taxon>Thermomonosporaceae</taxon>
        <taxon>Actinomadura</taxon>
    </lineage>
</organism>
<dbReference type="RefSeq" id="WP_241684118.1">
    <property type="nucleotide sequence ID" value="NZ_JBHSXS010000009.1"/>
</dbReference>
<reference evidence="2" key="1">
    <citation type="journal article" date="2019" name="Int. J. Syst. Evol. Microbiol.">
        <title>The Global Catalogue of Microorganisms (GCM) 10K type strain sequencing project: providing services to taxonomists for standard genome sequencing and annotation.</title>
        <authorList>
            <consortium name="The Broad Institute Genomics Platform"/>
            <consortium name="The Broad Institute Genome Sequencing Center for Infectious Disease"/>
            <person name="Wu L."/>
            <person name="Ma J."/>
        </authorList>
    </citation>
    <scope>NUCLEOTIDE SEQUENCE [LARGE SCALE GENOMIC DNA]</scope>
    <source>
        <strain evidence="2">JCM 3369</strain>
    </source>
</reference>
<dbReference type="Proteomes" id="UP001596380">
    <property type="component" value="Unassembled WGS sequence"/>
</dbReference>
<evidence type="ECO:0000313" key="1">
    <source>
        <dbReference type="EMBL" id="MFC6881692.1"/>
    </source>
</evidence>
<comment type="caution">
    <text evidence="1">The sequence shown here is derived from an EMBL/GenBank/DDBJ whole genome shotgun (WGS) entry which is preliminary data.</text>
</comment>
<gene>
    <name evidence="1" type="ORF">ACFQKB_18180</name>
</gene>
<evidence type="ECO:0000313" key="2">
    <source>
        <dbReference type="Proteomes" id="UP001596380"/>
    </source>
</evidence>
<accession>A0ABW2CJD3</accession>
<protein>
    <submittedName>
        <fullName evidence="1">Uncharacterized protein</fullName>
    </submittedName>
</protein>
<dbReference type="EMBL" id="JBHSXS010000009">
    <property type="protein sequence ID" value="MFC6881692.1"/>
    <property type="molecule type" value="Genomic_DNA"/>
</dbReference>
<proteinExistence type="predicted"/>
<sequence>MLAAPIGYLARPCIVCRSRAEGLGTRPPPGLGTHPLADFQGAGDGGALRLVIWRGRRW</sequence>
<name>A0ABW2CJD3_9ACTN</name>
<keyword evidence="2" id="KW-1185">Reference proteome</keyword>